<evidence type="ECO:0000256" key="11">
    <source>
        <dbReference type="ARBA" id="ARBA00022842"/>
    </source>
</evidence>
<feature type="non-terminal residue" evidence="15">
    <location>
        <position position="155"/>
    </location>
</feature>
<organism evidence="15 16">
    <name type="scientific">Rotaria sordida</name>
    <dbReference type="NCBI Taxonomy" id="392033"/>
    <lineage>
        <taxon>Eukaryota</taxon>
        <taxon>Metazoa</taxon>
        <taxon>Spiralia</taxon>
        <taxon>Gnathifera</taxon>
        <taxon>Rotifera</taxon>
        <taxon>Eurotatoria</taxon>
        <taxon>Bdelloidea</taxon>
        <taxon>Philodinida</taxon>
        <taxon>Philodinidae</taxon>
        <taxon>Rotaria</taxon>
    </lineage>
</organism>
<evidence type="ECO:0000256" key="10">
    <source>
        <dbReference type="ARBA" id="ARBA00022840"/>
    </source>
</evidence>
<evidence type="ECO:0000256" key="1">
    <source>
        <dbReference type="ARBA" id="ARBA00001946"/>
    </source>
</evidence>
<comment type="cofactor">
    <cofactor evidence="1">
        <name>Mg(2+)</name>
        <dbReference type="ChEBI" id="CHEBI:18420"/>
    </cofactor>
</comment>
<dbReference type="PANTHER" id="PTHR43030">
    <property type="entry name" value="PHOSPHOENOLPYRUVATE SYNTHASE"/>
    <property type="match status" value="1"/>
</dbReference>
<comment type="catalytic activity">
    <reaction evidence="13">
        <text>pyruvate + ATP + H2O = phosphoenolpyruvate + AMP + phosphate + 2 H(+)</text>
        <dbReference type="Rhea" id="RHEA:11364"/>
        <dbReference type="ChEBI" id="CHEBI:15361"/>
        <dbReference type="ChEBI" id="CHEBI:15377"/>
        <dbReference type="ChEBI" id="CHEBI:15378"/>
        <dbReference type="ChEBI" id="CHEBI:30616"/>
        <dbReference type="ChEBI" id="CHEBI:43474"/>
        <dbReference type="ChEBI" id="CHEBI:58702"/>
        <dbReference type="ChEBI" id="CHEBI:456215"/>
        <dbReference type="EC" id="2.7.9.2"/>
    </reaction>
</comment>
<dbReference type="InterPro" id="IPR006319">
    <property type="entry name" value="PEP_synth"/>
</dbReference>
<evidence type="ECO:0000256" key="2">
    <source>
        <dbReference type="ARBA" id="ARBA00002988"/>
    </source>
</evidence>
<name>A0A820MHK2_9BILA</name>
<evidence type="ECO:0000256" key="9">
    <source>
        <dbReference type="ARBA" id="ARBA00022777"/>
    </source>
</evidence>
<evidence type="ECO:0000256" key="7">
    <source>
        <dbReference type="ARBA" id="ARBA00022723"/>
    </source>
</evidence>
<dbReference type="Gene3D" id="3.30.1490.20">
    <property type="entry name" value="ATP-grasp fold, A domain"/>
    <property type="match status" value="1"/>
</dbReference>
<evidence type="ECO:0000259" key="14">
    <source>
        <dbReference type="Pfam" id="PF01326"/>
    </source>
</evidence>
<keyword evidence="7" id="KW-0479">Metal-binding</keyword>
<evidence type="ECO:0000256" key="4">
    <source>
        <dbReference type="ARBA" id="ARBA00007837"/>
    </source>
</evidence>
<dbReference type="SUPFAM" id="SSF56059">
    <property type="entry name" value="Glutathione synthetase ATP-binding domain-like"/>
    <property type="match status" value="1"/>
</dbReference>
<keyword evidence="11" id="KW-0460">Magnesium</keyword>
<dbReference type="InterPro" id="IPR002192">
    <property type="entry name" value="PPDK_AMP/ATP-bd"/>
</dbReference>
<evidence type="ECO:0000256" key="3">
    <source>
        <dbReference type="ARBA" id="ARBA00004742"/>
    </source>
</evidence>
<dbReference type="GO" id="GO:0046872">
    <property type="term" value="F:metal ion binding"/>
    <property type="evidence" value="ECO:0007669"/>
    <property type="project" value="UniProtKB-KW"/>
</dbReference>
<dbReference type="UniPathway" id="UPA00138"/>
<dbReference type="EMBL" id="CAJOBE010057101">
    <property type="protein sequence ID" value="CAF4375306.1"/>
    <property type="molecule type" value="Genomic_DNA"/>
</dbReference>
<evidence type="ECO:0000256" key="13">
    <source>
        <dbReference type="ARBA" id="ARBA00047700"/>
    </source>
</evidence>
<comment type="pathway">
    <text evidence="3">Carbohydrate biosynthesis; gluconeogenesis.</text>
</comment>
<sequence>ATAEDLPDNSFAGQQDTYLHVIKENLIDKVKECWASLFTARAISYRKKSNIDHKIVKLAVVVQEMISSEVSGVAFTANPITGLRNEVVIDSTYGLGEALVSGLVTPDHYEILFDKYENVEICVKNIGEKSIHIIGKSDGGTETLVTVDNNKKIEA</sequence>
<dbReference type="GO" id="GO:0008986">
    <property type="term" value="F:pyruvate, water dikinase activity"/>
    <property type="evidence" value="ECO:0007669"/>
    <property type="project" value="UniProtKB-EC"/>
</dbReference>
<evidence type="ECO:0000256" key="12">
    <source>
        <dbReference type="ARBA" id="ARBA00033470"/>
    </source>
</evidence>
<dbReference type="EC" id="2.7.9.2" evidence="5"/>
<evidence type="ECO:0000256" key="8">
    <source>
        <dbReference type="ARBA" id="ARBA00022741"/>
    </source>
</evidence>
<keyword evidence="9" id="KW-0418">Kinase</keyword>
<comment type="function">
    <text evidence="2">Catalyzes the phosphorylation of pyruvate to phosphoenolpyruvate.</text>
</comment>
<dbReference type="GO" id="GO:0006094">
    <property type="term" value="P:gluconeogenesis"/>
    <property type="evidence" value="ECO:0007669"/>
    <property type="project" value="UniProtKB-UniPathway"/>
</dbReference>
<feature type="non-terminal residue" evidence="15">
    <location>
        <position position="1"/>
    </location>
</feature>
<evidence type="ECO:0000256" key="6">
    <source>
        <dbReference type="ARBA" id="ARBA00022679"/>
    </source>
</evidence>
<proteinExistence type="inferred from homology"/>
<gene>
    <name evidence="15" type="ORF">FNK824_LOCUS43134</name>
</gene>
<dbReference type="Gene3D" id="3.30.470.20">
    <property type="entry name" value="ATP-grasp fold, B domain"/>
    <property type="match status" value="1"/>
</dbReference>
<dbReference type="Proteomes" id="UP000663874">
    <property type="component" value="Unassembled WGS sequence"/>
</dbReference>
<evidence type="ECO:0000256" key="5">
    <source>
        <dbReference type="ARBA" id="ARBA00011996"/>
    </source>
</evidence>
<keyword evidence="10" id="KW-0067">ATP-binding</keyword>
<dbReference type="GO" id="GO:0005524">
    <property type="term" value="F:ATP binding"/>
    <property type="evidence" value="ECO:0007669"/>
    <property type="project" value="UniProtKB-KW"/>
</dbReference>
<dbReference type="PANTHER" id="PTHR43030:SF1">
    <property type="entry name" value="PHOSPHOENOLPYRUVATE SYNTHASE"/>
    <property type="match status" value="1"/>
</dbReference>
<keyword evidence="8" id="KW-0547">Nucleotide-binding</keyword>
<evidence type="ECO:0000313" key="16">
    <source>
        <dbReference type="Proteomes" id="UP000663874"/>
    </source>
</evidence>
<comment type="caution">
    <text evidence="15">The sequence shown here is derived from an EMBL/GenBank/DDBJ whole genome shotgun (WGS) entry which is preliminary data.</text>
</comment>
<accession>A0A820MHK2</accession>
<reference evidence="15" key="1">
    <citation type="submission" date="2021-02" db="EMBL/GenBank/DDBJ databases">
        <authorList>
            <person name="Nowell W R."/>
        </authorList>
    </citation>
    <scope>NUCLEOTIDE SEQUENCE</scope>
</reference>
<feature type="domain" description="Pyruvate phosphate dikinase AMP/ATP-binding" evidence="14">
    <location>
        <begin position="1"/>
        <end position="148"/>
    </location>
</feature>
<comment type="similarity">
    <text evidence="4">Belongs to the PEP-utilizing enzyme family.</text>
</comment>
<dbReference type="Pfam" id="PF01326">
    <property type="entry name" value="PPDK_N"/>
    <property type="match status" value="1"/>
</dbReference>
<dbReference type="InterPro" id="IPR013815">
    <property type="entry name" value="ATP_grasp_subdomain_1"/>
</dbReference>
<evidence type="ECO:0000313" key="15">
    <source>
        <dbReference type="EMBL" id="CAF4375306.1"/>
    </source>
</evidence>
<protein>
    <recommendedName>
        <fullName evidence="5">pyruvate, water dikinase</fullName>
        <ecNumber evidence="5">2.7.9.2</ecNumber>
    </recommendedName>
    <alternativeName>
        <fullName evidence="12">Pyruvate, water dikinase</fullName>
    </alternativeName>
</protein>
<dbReference type="AlphaFoldDB" id="A0A820MHK2"/>
<keyword evidence="6" id="KW-0808">Transferase</keyword>